<dbReference type="InterPro" id="IPR053781">
    <property type="entry name" value="F-box_AtFBL13-like"/>
</dbReference>
<dbReference type="InterPro" id="IPR053197">
    <property type="entry name" value="F-box_SCFL_complex_component"/>
</dbReference>
<dbReference type="PANTHER" id="PTHR34223:SF80">
    <property type="entry name" value="OS11G0205900 PROTEIN"/>
    <property type="match status" value="1"/>
</dbReference>
<dbReference type="Pfam" id="PF00646">
    <property type="entry name" value="F-box"/>
    <property type="match status" value="2"/>
</dbReference>
<dbReference type="CDD" id="cd22160">
    <property type="entry name" value="F-box_AtFBL13-like"/>
    <property type="match status" value="2"/>
</dbReference>
<comment type="caution">
    <text evidence="3">The sequence shown here is derived from an EMBL/GenBank/DDBJ whole genome shotgun (WGS) entry which is preliminary data.</text>
</comment>
<evidence type="ECO:0000313" key="4">
    <source>
        <dbReference type="Proteomes" id="UP000324897"/>
    </source>
</evidence>
<dbReference type="AlphaFoldDB" id="A0A5J9URA1"/>
<dbReference type="InterPro" id="IPR055411">
    <property type="entry name" value="LRR_FXL15/At3g58940/PEG3-like"/>
</dbReference>
<feature type="non-terminal residue" evidence="3">
    <location>
        <position position="1"/>
    </location>
</feature>
<feature type="domain" description="F-box" evidence="2">
    <location>
        <begin position="509"/>
        <end position="555"/>
    </location>
</feature>
<gene>
    <name evidence="3" type="ORF">EJB05_28638</name>
</gene>
<sequence>MATQPIFRLPLNLSFPRFASNILRWMSDCYPAGSSVDVRNLFDGMPPRTRGGKGKGPARPEVSRDSLDALPDDVLQHVLSFLPAPEAVRTCVLARRWRHLWRSATGLRIVCSDVEGLSYVDDVREFVDHLLLLRGCSPLDTCELTLCISNAFDTSRMNLWIRHILLCKVRALSLNVVICGSLVEINELALVSEHLKTLQLSNLQFNDEFLDFSCCPALEVLEIDECDFSAADRISSQSLKCLSISNECYFNDECRFRICAPNLHSLRLDVGEHRTPVLERMPSLVEAFVKIVDHEDFDSCDNADSGDCDDEYCFACHGIDGDTNNCVLLQGLSEARNLSLISDIKVFIFRRDLKWCPIFGNLKTLLLNEYWCVPADFSALAYMLEHSPILEKLTLQLFCKEPKSKVQMKGIPDPTGRSAAMSEHLEIVEVNCEVVDDNVLDVLKFLTDKSKDENTLLSLDPSFPGCFQNLAQAERLLPCRIDARRLFDGMSPRKRGGKGKGSPSPMPGRDYLSALPDEVLHHVMSFLLAEEAVKTCVLARRWRHLWRSAQSLRIVRHNADGLAYLKVVREFVDHLLLLRGGLPLDTCDLTLSGVDADDISRLNLWIRHILMCKVRVLSLNILFSGNWVELDGLTLASGHLKKLQLFNLNFNDKLLDLSCCPALEILEIDQCNFNETDRISSQSLRCISISSECHFPQNYRTPIYAPNLHSLLLEIVGLRTPMLERMPSLVEAFINTGYIDYDGCENTYSGDCEDEGCLNCYGIEGDTNNCVLLQGLSEARVLTLISHVETFIFRRDLKWCPIFGNLKTLLLDEYWCIPADFSALAYMLEHSPILEKLTLQFFCKEPNGKVKMEGIPDPTGRSAAMSEHLKIVEVKCEVVDVRVLDVLKFLSKLGICKLYCHCSRTLYIFFMFGWCKGKVEEEMDGGLQNAFHNM</sequence>
<evidence type="ECO:0000313" key="3">
    <source>
        <dbReference type="EMBL" id="TVU26106.1"/>
    </source>
</evidence>
<dbReference type="OrthoDB" id="680974at2759"/>
<organism evidence="3 4">
    <name type="scientific">Eragrostis curvula</name>
    <name type="common">weeping love grass</name>
    <dbReference type="NCBI Taxonomy" id="38414"/>
    <lineage>
        <taxon>Eukaryota</taxon>
        <taxon>Viridiplantae</taxon>
        <taxon>Streptophyta</taxon>
        <taxon>Embryophyta</taxon>
        <taxon>Tracheophyta</taxon>
        <taxon>Spermatophyta</taxon>
        <taxon>Magnoliopsida</taxon>
        <taxon>Liliopsida</taxon>
        <taxon>Poales</taxon>
        <taxon>Poaceae</taxon>
        <taxon>PACMAD clade</taxon>
        <taxon>Chloridoideae</taxon>
        <taxon>Eragrostideae</taxon>
        <taxon>Eragrostidinae</taxon>
        <taxon>Eragrostis</taxon>
    </lineage>
</organism>
<dbReference type="PANTHER" id="PTHR34223">
    <property type="entry name" value="OS11G0201299 PROTEIN"/>
    <property type="match status" value="1"/>
</dbReference>
<evidence type="ECO:0000256" key="1">
    <source>
        <dbReference type="SAM" id="MobiDB-lite"/>
    </source>
</evidence>
<dbReference type="InterPro" id="IPR036047">
    <property type="entry name" value="F-box-like_dom_sf"/>
</dbReference>
<dbReference type="PROSITE" id="PS50181">
    <property type="entry name" value="FBOX"/>
    <property type="match status" value="2"/>
</dbReference>
<dbReference type="SMART" id="SM00256">
    <property type="entry name" value="FBOX"/>
    <property type="match status" value="2"/>
</dbReference>
<keyword evidence="4" id="KW-1185">Reference proteome</keyword>
<dbReference type="Proteomes" id="UP000324897">
    <property type="component" value="Chromosome 2"/>
</dbReference>
<accession>A0A5J9URA1</accession>
<protein>
    <recommendedName>
        <fullName evidence="2">F-box domain-containing protein</fullName>
    </recommendedName>
</protein>
<name>A0A5J9URA1_9POAL</name>
<evidence type="ECO:0000259" key="2">
    <source>
        <dbReference type="PROSITE" id="PS50181"/>
    </source>
</evidence>
<dbReference type="EMBL" id="RWGY01000013">
    <property type="protein sequence ID" value="TVU26106.1"/>
    <property type="molecule type" value="Genomic_DNA"/>
</dbReference>
<dbReference type="InterPro" id="IPR001810">
    <property type="entry name" value="F-box_dom"/>
</dbReference>
<dbReference type="Gene3D" id="1.20.1280.50">
    <property type="match status" value="2"/>
</dbReference>
<proteinExistence type="predicted"/>
<dbReference type="Pfam" id="PF24758">
    <property type="entry name" value="LRR_At5g56370"/>
    <property type="match status" value="1"/>
</dbReference>
<feature type="region of interest" description="Disordered" evidence="1">
    <location>
        <begin position="489"/>
        <end position="508"/>
    </location>
</feature>
<reference evidence="3 4" key="1">
    <citation type="journal article" date="2019" name="Sci. Rep.">
        <title>A high-quality genome of Eragrostis curvula grass provides insights into Poaceae evolution and supports new strategies to enhance forage quality.</title>
        <authorList>
            <person name="Carballo J."/>
            <person name="Santos B.A.C.M."/>
            <person name="Zappacosta D."/>
            <person name="Garbus I."/>
            <person name="Selva J.P."/>
            <person name="Gallo C.A."/>
            <person name="Diaz A."/>
            <person name="Albertini E."/>
            <person name="Caccamo M."/>
            <person name="Echenique V."/>
        </authorList>
    </citation>
    <scope>NUCLEOTIDE SEQUENCE [LARGE SCALE GENOMIC DNA]</scope>
    <source>
        <strain evidence="4">cv. Victoria</strain>
        <tissue evidence="3">Leaf</tissue>
    </source>
</reference>
<dbReference type="Gramene" id="TVU26106">
    <property type="protein sequence ID" value="TVU26106"/>
    <property type="gene ID" value="EJB05_28638"/>
</dbReference>
<dbReference type="SUPFAM" id="SSF81383">
    <property type="entry name" value="F-box domain"/>
    <property type="match status" value="2"/>
</dbReference>
<feature type="domain" description="F-box" evidence="2">
    <location>
        <begin position="64"/>
        <end position="110"/>
    </location>
</feature>
<dbReference type="SUPFAM" id="SSF52047">
    <property type="entry name" value="RNI-like"/>
    <property type="match status" value="1"/>
</dbReference>